<reference evidence="4" key="1">
    <citation type="submission" date="2022-10" db="EMBL/GenBank/DDBJ databases">
        <authorList>
            <person name="Chen Y."/>
            <person name="Dougan E. K."/>
            <person name="Chan C."/>
            <person name="Rhodes N."/>
            <person name="Thang M."/>
        </authorList>
    </citation>
    <scope>NUCLEOTIDE SEQUENCE</scope>
</reference>
<accession>A0A9P1BXB3</accession>
<gene>
    <name evidence="4" type="ORF">C1SCF055_LOCUS9017</name>
</gene>
<dbReference type="EMBL" id="CAMXCT010000617">
    <property type="protein sequence ID" value="CAI3981204.1"/>
    <property type="molecule type" value="Genomic_DNA"/>
</dbReference>
<feature type="region of interest" description="Disordered" evidence="2">
    <location>
        <begin position="18"/>
        <end position="60"/>
    </location>
</feature>
<dbReference type="EMBL" id="CAMXCT030000617">
    <property type="protein sequence ID" value="CAL4768516.1"/>
    <property type="molecule type" value="Genomic_DNA"/>
</dbReference>
<evidence type="ECO:0000313" key="5">
    <source>
        <dbReference type="EMBL" id="CAL1134579.1"/>
    </source>
</evidence>
<keyword evidence="1" id="KW-0106">Calcium</keyword>
<feature type="domain" description="EF-hand" evidence="3">
    <location>
        <begin position="221"/>
        <end position="256"/>
    </location>
</feature>
<protein>
    <recommendedName>
        <fullName evidence="3">EF-hand domain-containing protein</fullName>
    </recommendedName>
</protein>
<dbReference type="SMART" id="SM00054">
    <property type="entry name" value="EFh"/>
    <property type="match status" value="2"/>
</dbReference>
<evidence type="ECO:0000256" key="1">
    <source>
        <dbReference type="ARBA" id="ARBA00022837"/>
    </source>
</evidence>
<dbReference type="AlphaFoldDB" id="A0A9P1BXB3"/>
<name>A0A9P1BXB3_9DINO</name>
<dbReference type="GO" id="GO:0005509">
    <property type="term" value="F:calcium ion binding"/>
    <property type="evidence" value="ECO:0007669"/>
    <property type="project" value="InterPro"/>
</dbReference>
<evidence type="ECO:0000313" key="4">
    <source>
        <dbReference type="EMBL" id="CAI3981204.1"/>
    </source>
</evidence>
<dbReference type="InterPro" id="IPR011992">
    <property type="entry name" value="EF-hand-dom_pair"/>
</dbReference>
<dbReference type="Pfam" id="PF13499">
    <property type="entry name" value="EF-hand_7"/>
    <property type="match status" value="1"/>
</dbReference>
<evidence type="ECO:0000259" key="3">
    <source>
        <dbReference type="PROSITE" id="PS50222"/>
    </source>
</evidence>
<evidence type="ECO:0000313" key="6">
    <source>
        <dbReference type="Proteomes" id="UP001152797"/>
    </source>
</evidence>
<proteinExistence type="predicted"/>
<dbReference type="SUPFAM" id="SSF47473">
    <property type="entry name" value="EF-hand"/>
    <property type="match status" value="1"/>
</dbReference>
<evidence type="ECO:0000256" key="2">
    <source>
        <dbReference type="SAM" id="MobiDB-lite"/>
    </source>
</evidence>
<feature type="non-terminal residue" evidence="4">
    <location>
        <position position="1"/>
    </location>
</feature>
<feature type="compositionally biased region" description="Low complexity" evidence="2">
    <location>
        <begin position="24"/>
        <end position="60"/>
    </location>
</feature>
<organism evidence="4">
    <name type="scientific">Cladocopium goreaui</name>
    <dbReference type="NCBI Taxonomy" id="2562237"/>
    <lineage>
        <taxon>Eukaryota</taxon>
        <taxon>Sar</taxon>
        <taxon>Alveolata</taxon>
        <taxon>Dinophyceae</taxon>
        <taxon>Suessiales</taxon>
        <taxon>Symbiodiniaceae</taxon>
        <taxon>Cladocopium</taxon>
    </lineage>
</organism>
<dbReference type="PROSITE" id="PS00018">
    <property type="entry name" value="EF_HAND_1"/>
    <property type="match status" value="1"/>
</dbReference>
<dbReference type="CDD" id="cd00051">
    <property type="entry name" value="EFh"/>
    <property type="match status" value="1"/>
</dbReference>
<dbReference type="Gene3D" id="1.10.238.10">
    <property type="entry name" value="EF-hand"/>
    <property type="match status" value="1"/>
</dbReference>
<comment type="caution">
    <text evidence="4">The sequence shown here is derived from an EMBL/GenBank/DDBJ whole genome shotgun (WGS) entry which is preliminary data.</text>
</comment>
<dbReference type="InterPro" id="IPR018247">
    <property type="entry name" value="EF_Hand_1_Ca_BS"/>
</dbReference>
<dbReference type="InterPro" id="IPR002048">
    <property type="entry name" value="EF_hand_dom"/>
</dbReference>
<dbReference type="PROSITE" id="PS50222">
    <property type="entry name" value="EF_HAND_2"/>
    <property type="match status" value="1"/>
</dbReference>
<dbReference type="OrthoDB" id="444540at2759"/>
<keyword evidence="6" id="KW-1185">Reference proteome</keyword>
<dbReference type="Proteomes" id="UP001152797">
    <property type="component" value="Unassembled WGS sequence"/>
</dbReference>
<reference evidence="5" key="2">
    <citation type="submission" date="2024-04" db="EMBL/GenBank/DDBJ databases">
        <authorList>
            <person name="Chen Y."/>
            <person name="Shah S."/>
            <person name="Dougan E. K."/>
            <person name="Thang M."/>
            <person name="Chan C."/>
        </authorList>
    </citation>
    <scope>NUCLEOTIDE SEQUENCE [LARGE SCALE GENOMIC DNA]</scope>
</reference>
<dbReference type="EMBL" id="CAMXCT020000617">
    <property type="protein sequence ID" value="CAL1134579.1"/>
    <property type="molecule type" value="Genomic_DNA"/>
</dbReference>
<sequence>MHILPLHRVLLTGQEVSASGGQQVSESEGLEVSESVGFEVSESGGQEVSESESQGVSESVGFEVSESEGLEVRQMQSRSLREDLAPIFDRMLRRRKKAGTAVISAVGVPEVSQALELLHMGPKQREDQLKITEFLNEVNEFGFTPLTLDFEAFVRFIRQVKEWQATCMRAEDRAYGVELGLQERMVDEFRVIFDIIDNTGSGELDLLGVKRACGLLGQKSLSFEELRKIFEQLDKDGSGAIDFREFLHMTNMANLGKQKGRSNPLG</sequence>